<dbReference type="PATRIC" id="fig|1255043.3.peg.2128"/>
<gene>
    <name evidence="1" type="ordered locus">TVNIR_2106</name>
</gene>
<evidence type="ECO:0000313" key="2">
    <source>
        <dbReference type="Proteomes" id="UP000010809"/>
    </source>
</evidence>
<dbReference type="HOGENOM" id="CLU_140176_15_3_6"/>
<proteinExistence type="predicted"/>
<dbReference type="KEGG" id="tni:TVNIR_2106"/>
<name>L0DZE9_THIND</name>
<dbReference type="AlphaFoldDB" id="L0DZE9"/>
<dbReference type="EMBL" id="CP003989">
    <property type="protein sequence ID" value="AGA33766.1"/>
    <property type="molecule type" value="Genomic_DNA"/>
</dbReference>
<sequence length="74" mass="8372">MTDHTAVPTTPSTAPTRLRLLRDVDVAARYGIARQSVWRWVRDGIIPPPVRISEKMTRWPADALDAHDRARGLL</sequence>
<keyword evidence="2" id="KW-1185">Reference proteome</keyword>
<dbReference type="OrthoDB" id="8455288at2"/>
<protein>
    <recommendedName>
        <fullName evidence="3">Phage transcriptional regulator, AlpA</fullName>
    </recommendedName>
</protein>
<dbReference type="eggNOG" id="COG3311">
    <property type="taxonomic scope" value="Bacteria"/>
</dbReference>
<reference evidence="1" key="1">
    <citation type="submission" date="2015-12" db="EMBL/GenBank/DDBJ databases">
        <authorList>
            <person name="Tikhonova T.V."/>
            <person name="Pavlov A.R."/>
            <person name="Beletsky A.V."/>
            <person name="Mardanov A.V."/>
            <person name="Sorokin D.Y."/>
            <person name="Ravin N.V."/>
            <person name="Popov V.O."/>
        </authorList>
    </citation>
    <scope>NUCLEOTIDE SEQUENCE</scope>
    <source>
        <strain evidence="1">DSM 14787</strain>
    </source>
</reference>
<evidence type="ECO:0008006" key="3">
    <source>
        <dbReference type="Google" id="ProtNLM"/>
    </source>
</evidence>
<dbReference type="RefSeq" id="WP_015258891.1">
    <property type="nucleotide sequence ID" value="NC_019902.2"/>
</dbReference>
<organism evidence="1 2">
    <name type="scientific">Thioalkalivibrio nitratireducens (strain DSM 14787 / UNIQEM 213 / ALEN2)</name>
    <dbReference type="NCBI Taxonomy" id="1255043"/>
    <lineage>
        <taxon>Bacteria</taxon>
        <taxon>Pseudomonadati</taxon>
        <taxon>Pseudomonadota</taxon>
        <taxon>Gammaproteobacteria</taxon>
        <taxon>Chromatiales</taxon>
        <taxon>Ectothiorhodospiraceae</taxon>
        <taxon>Thioalkalivibrio</taxon>
    </lineage>
</organism>
<accession>L0DZE9</accession>
<evidence type="ECO:0000313" key="1">
    <source>
        <dbReference type="EMBL" id="AGA33766.1"/>
    </source>
</evidence>
<dbReference type="Proteomes" id="UP000010809">
    <property type="component" value="Chromosome"/>
</dbReference>
<dbReference type="Pfam" id="PF05930">
    <property type="entry name" value="Phage_AlpA"/>
    <property type="match status" value="1"/>
</dbReference>
<dbReference type="InterPro" id="IPR010260">
    <property type="entry name" value="AlpA"/>
</dbReference>